<dbReference type="PANTHER" id="PTHR34598">
    <property type="entry name" value="BLL6449 PROTEIN"/>
    <property type="match status" value="1"/>
</dbReference>
<name>A0AA40BQQ8_9PEZI</name>
<dbReference type="NCBIfam" id="NF041278">
    <property type="entry name" value="CmcJ_NvfI_EfuI"/>
    <property type="match status" value="1"/>
</dbReference>
<gene>
    <name evidence="2" type="ORF">B0T18DRAFT_334096</name>
</gene>
<sequence length="282" mass="32625">MSQVISSHIYYLAPLPRYRTEKPYYVNFPVTNVPGVSQHNVCHERYGGIRMHDIRGREDEFSLDTQGFQLTRHSTSMTNDEFEIDHVIREKYYPEVISLLTRVLGAAQVLPFEHTHRFANPAVEGCGSDRKRKPLTAAHIDQTAGATAQRIRYHMGEQADELLKGRYQIVNVWRPLFGPLRDFPLCLGDFRTFDLDRDGEPTDLVFPHFVGESMNLYQHPDHTWYFASDQMRDEVWMLKCYDSKDGVAKAAPHCSFDIQSGSFQERPRESVEVRCLVFYGAE</sequence>
<dbReference type="EMBL" id="JAUKUD010000007">
    <property type="protein sequence ID" value="KAK0738668.1"/>
    <property type="molecule type" value="Genomic_DNA"/>
</dbReference>
<evidence type="ECO:0000256" key="1">
    <source>
        <dbReference type="ARBA" id="ARBA00023604"/>
    </source>
</evidence>
<comment type="similarity">
    <text evidence="1">Belongs to the asaB hydroxylase/desaturase family.</text>
</comment>
<dbReference type="AlphaFoldDB" id="A0AA40BQQ8"/>
<keyword evidence="3" id="KW-1185">Reference proteome</keyword>
<dbReference type="InterPro" id="IPR044053">
    <property type="entry name" value="AsaB-like"/>
</dbReference>
<evidence type="ECO:0000313" key="2">
    <source>
        <dbReference type="EMBL" id="KAK0738668.1"/>
    </source>
</evidence>
<evidence type="ECO:0000313" key="3">
    <source>
        <dbReference type="Proteomes" id="UP001172155"/>
    </source>
</evidence>
<proteinExistence type="inferred from homology"/>
<reference evidence="2" key="1">
    <citation type="submission" date="2023-06" db="EMBL/GenBank/DDBJ databases">
        <title>Genome-scale phylogeny and comparative genomics of the fungal order Sordariales.</title>
        <authorList>
            <consortium name="Lawrence Berkeley National Laboratory"/>
            <person name="Hensen N."/>
            <person name="Bonometti L."/>
            <person name="Westerberg I."/>
            <person name="Brannstrom I.O."/>
            <person name="Guillou S."/>
            <person name="Cros-Aarteil S."/>
            <person name="Calhoun S."/>
            <person name="Haridas S."/>
            <person name="Kuo A."/>
            <person name="Mondo S."/>
            <person name="Pangilinan J."/>
            <person name="Riley R."/>
            <person name="LaButti K."/>
            <person name="Andreopoulos B."/>
            <person name="Lipzen A."/>
            <person name="Chen C."/>
            <person name="Yanf M."/>
            <person name="Daum C."/>
            <person name="Ng V."/>
            <person name="Clum A."/>
            <person name="Steindorff A."/>
            <person name="Ohm R."/>
            <person name="Martin F."/>
            <person name="Silar P."/>
            <person name="Natvig D."/>
            <person name="Lalanne C."/>
            <person name="Gautier V."/>
            <person name="Ament-velasquez S.L."/>
            <person name="Kruys A."/>
            <person name="Hutchinson M.I."/>
            <person name="Powell A.J."/>
            <person name="Barry K."/>
            <person name="Miller A.N."/>
            <person name="Grigoriev I.V."/>
            <person name="Debuchy R."/>
            <person name="Gladieux P."/>
            <person name="Thoren M.H."/>
            <person name="Johannesson H."/>
        </authorList>
    </citation>
    <scope>NUCLEOTIDE SEQUENCE</scope>
    <source>
        <strain evidence="2">SMH3187-1</strain>
    </source>
</reference>
<dbReference type="GO" id="GO:0016491">
    <property type="term" value="F:oxidoreductase activity"/>
    <property type="evidence" value="ECO:0007669"/>
    <property type="project" value="InterPro"/>
</dbReference>
<protein>
    <recommendedName>
        <fullName evidence="4">Methyltransferase</fullName>
    </recommendedName>
</protein>
<evidence type="ECO:0008006" key="4">
    <source>
        <dbReference type="Google" id="ProtNLM"/>
    </source>
</evidence>
<dbReference type="PANTHER" id="PTHR34598:SF3">
    <property type="entry name" value="OXIDOREDUCTASE AN1597"/>
    <property type="match status" value="1"/>
</dbReference>
<accession>A0AA40BQQ8</accession>
<dbReference type="Proteomes" id="UP001172155">
    <property type="component" value="Unassembled WGS sequence"/>
</dbReference>
<organism evidence="2 3">
    <name type="scientific">Schizothecium vesticola</name>
    <dbReference type="NCBI Taxonomy" id="314040"/>
    <lineage>
        <taxon>Eukaryota</taxon>
        <taxon>Fungi</taxon>
        <taxon>Dikarya</taxon>
        <taxon>Ascomycota</taxon>
        <taxon>Pezizomycotina</taxon>
        <taxon>Sordariomycetes</taxon>
        <taxon>Sordariomycetidae</taxon>
        <taxon>Sordariales</taxon>
        <taxon>Schizotheciaceae</taxon>
        <taxon>Schizothecium</taxon>
    </lineage>
</organism>
<comment type="caution">
    <text evidence="2">The sequence shown here is derived from an EMBL/GenBank/DDBJ whole genome shotgun (WGS) entry which is preliminary data.</text>
</comment>